<evidence type="ECO:0000313" key="1">
    <source>
        <dbReference type="EMBL" id="GHO85378.1"/>
    </source>
</evidence>
<keyword evidence="2" id="KW-1185">Reference proteome</keyword>
<proteinExistence type="predicted"/>
<name>A0ABQ3VHS6_9CHLR</name>
<comment type="caution">
    <text evidence="1">The sequence shown here is derived from an EMBL/GenBank/DDBJ whole genome shotgun (WGS) entry which is preliminary data.</text>
</comment>
<protein>
    <recommendedName>
        <fullName evidence="3">Secreted protein</fullName>
    </recommendedName>
</protein>
<gene>
    <name evidence="1" type="ORF">KSZ_33840</name>
</gene>
<dbReference type="RefSeq" id="WP_201363029.1">
    <property type="nucleotide sequence ID" value="NZ_BNJJ01000008.1"/>
</dbReference>
<accession>A0ABQ3VHS6</accession>
<reference evidence="1 2" key="1">
    <citation type="journal article" date="2021" name="Int. J. Syst. Evol. Microbiol.">
        <title>Reticulibacter mediterranei gen. nov., sp. nov., within the new family Reticulibacteraceae fam. nov., and Ktedonospora formicarum gen. nov., sp. nov., Ktedonobacter robiniae sp. nov., Dictyobacter formicarum sp. nov. and Dictyobacter arantiisoli sp. nov., belonging to the class Ktedonobacteria.</title>
        <authorList>
            <person name="Yabe S."/>
            <person name="Zheng Y."/>
            <person name="Wang C.M."/>
            <person name="Sakai Y."/>
            <person name="Abe K."/>
            <person name="Yokota A."/>
            <person name="Donadio S."/>
            <person name="Cavaletti L."/>
            <person name="Monciardini P."/>
        </authorList>
    </citation>
    <scope>NUCLEOTIDE SEQUENCE [LARGE SCALE GENOMIC DNA]</scope>
    <source>
        <strain evidence="1 2">SOSP1-9</strain>
    </source>
</reference>
<evidence type="ECO:0008006" key="3">
    <source>
        <dbReference type="Google" id="ProtNLM"/>
    </source>
</evidence>
<dbReference type="Proteomes" id="UP000635565">
    <property type="component" value="Unassembled WGS sequence"/>
</dbReference>
<sequence>MRKTLNHLKTSRLPLALAVSLAILCVAGALTCYCFEFTPSASAAARQPTCGTVYARIGSTVPTNADANQNEDCFWRAYTTCQPDQSITYQQTGIDTGTIHQFSLVRRGFRCQITDEVRPYTIVGPGSHMMAFYVCSSMYRDFYGLHVQNCQNDGDVLIPTSHSHVVPLPLPRPLQPSAAKRSA</sequence>
<organism evidence="1 2">
    <name type="scientific">Dictyobacter formicarum</name>
    <dbReference type="NCBI Taxonomy" id="2778368"/>
    <lineage>
        <taxon>Bacteria</taxon>
        <taxon>Bacillati</taxon>
        <taxon>Chloroflexota</taxon>
        <taxon>Ktedonobacteria</taxon>
        <taxon>Ktedonobacterales</taxon>
        <taxon>Dictyobacteraceae</taxon>
        <taxon>Dictyobacter</taxon>
    </lineage>
</organism>
<dbReference type="EMBL" id="BNJJ01000008">
    <property type="protein sequence ID" value="GHO85378.1"/>
    <property type="molecule type" value="Genomic_DNA"/>
</dbReference>
<evidence type="ECO:0000313" key="2">
    <source>
        <dbReference type="Proteomes" id="UP000635565"/>
    </source>
</evidence>